<evidence type="ECO:0000313" key="2">
    <source>
        <dbReference type="EMBL" id="ETO73990.1"/>
    </source>
</evidence>
<evidence type="ECO:0000313" key="3">
    <source>
        <dbReference type="Proteomes" id="UP000028582"/>
    </source>
</evidence>
<gene>
    <name evidence="2" type="ORF">F444_10174</name>
</gene>
<name>A0A081A529_PHYNI</name>
<dbReference type="OrthoDB" id="167208at2759"/>
<comment type="caution">
    <text evidence="2">The sequence shown here is derived from an EMBL/GenBank/DDBJ whole genome shotgun (WGS) entry which is preliminary data.</text>
</comment>
<evidence type="ECO:0000256" key="1">
    <source>
        <dbReference type="SAM" id="Phobius"/>
    </source>
</evidence>
<organism evidence="2 3">
    <name type="scientific">Phytophthora nicotianae P1976</name>
    <dbReference type="NCBI Taxonomy" id="1317066"/>
    <lineage>
        <taxon>Eukaryota</taxon>
        <taxon>Sar</taxon>
        <taxon>Stramenopiles</taxon>
        <taxon>Oomycota</taxon>
        <taxon>Peronosporomycetes</taxon>
        <taxon>Peronosporales</taxon>
        <taxon>Peronosporaceae</taxon>
        <taxon>Phytophthora</taxon>
    </lineage>
</organism>
<reference evidence="2 3" key="1">
    <citation type="submission" date="2013-11" db="EMBL/GenBank/DDBJ databases">
        <title>The Genome Sequence of Phytophthora parasitica P1976.</title>
        <authorList>
            <consortium name="The Broad Institute Genomics Platform"/>
            <person name="Russ C."/>
            <person name="Tyler B."/>
            <person name="Panabieres F."/>
            <person name="Shan W."/>
            <person name="Tripathy S."/>
            <person name="Grunwald N."/>
            <person name="Machado M."/>
            <person name="Johnson C.S."/>
            <person name="Walker B."/>
            <person name="Young S."/>
            <person name="Zeng Q."/>
            <person name="Gargeya S."/>
            <person name="Fitzgerald M."/>
            <person name="Haas B."/>
            <person name="Abouelleil A."/>
            <person name="Allen A.W."/>
            <person name="Alvarado L."/>
            <person name="Arachchi H.M."/>
            <person name="Berlin A.M."/>
            <person name="Chapman S.B."/>
            <person name="Gainer-Dewar J."/>
            <person name="Goldberg J."/>
            <person name="Griggs A."/>
            <person name="Gujja S."/>
            <person name="Hansen M."/>
            <person name="Howarth C."/>
            <person name="Imamovic A."/>
            <person name="Ireland A."/>
            <person name="Larimer J."/>
            <person name="McCowan C."/>
            <person name="Murphy C."/>
            <person name="Pearson M."/>
            <person name="Poon T.W."/>
            <person name="Priest M."/>
            <person name="Roberts A."/>
            <person name="Saif S."/>
            <person name="Shea T."/>
            <person name="Sisk P."/>
            <person name="Sykes S."/>
            <person name="Wortman J."/>
            <person name="Nusbaum C."/>
            <person name="Birren B."/>
        </authorList>
    </citation>
    <scope>NUCLEOTIDE SEQUENCE [LARGE SCALE GENOMIC DNA]</scope>
    <source>
        <strain evidence="2 3">P1976</strain>
    </source>
</reference>
<protein>
    <submittedName>
        <fullName evidence="2">Uncharacterized protein</fullName>
    </submittedName>
</protein>
<dbReference type="AlphaFoldDB" id="A0A081A529"/>
<dbReference type="EMBL" id="ANJA01001835">
    <property type="protein sequence ID" value="ETO73990.1"/>
    <property type="molecule type" value="Genomic_DNA"/>
</dbReference>
<accession>A0A081A529</accession>
<dbReference type="Proteomes" id="UP000028582">
    <property type="component" value="Unassembled WGS sequence"/>
</dbReference>
<sequence>MSSSWLLRRCTSPLAAARVRACAAPYASMSTLDSPLSTQCASDRAARLHFATRSKSPLASSLPLLSRSLTLPINKAFGSGHTPAAAIQLKRFYSPGRNPWQNGNDWKSTLKTGGLVLLGTGALIASTSLAFGLAIAGAAGFGMYTLYQRFFGPYRAHFRSSSDPFSNVSSNIDTLNDMFTRSRRRTKSAVQDDLDSLVQGMPLVVRGIVKTMFSFVGKVMQSSMERAGELRRRTNEYLQANKRVREQMGDNVSVGGPEQWMESSTWTSCVFWIQLLQTNRFMLLLCAAVNGTGRIEAVFPVNGPYGSARVSMKASVGQGGKLDFTELKYRNRQTGDVIDLLRDSSVGGRRKTVIDAEYVDLDDNRSRW</sequence>
<keyword evidence="1" id="KW-1133">Transmembrane helix</keyword>
<feature type="transmembrane region" description="Helical" evidence="1">
    <location>
        <begin position="114"/>
        <end position="147"/>
    </location>
</feature>
<keyword evidence="1" id="KW-0812">Transmembrane</keyword>
<keyword evidence="1" id="KW-0472">Membrane</keyword>
<proteinExistence type="predicted"/>